<dbReference type="InterPro" id="IPR000045">
    <property type="entry name" value="Prepilin_IV_endopep_pep"/>
</dbReference>
<dbReference type="AlphaFoldDB" id="A0AAN0MKD7"/>
<feature type="transmembrane region" description="Helical" evidence="1">
    <location>
        <begin position="6"/>
        <end position="24"/>
    </location>
</feature>
<proteinExistence type="predicted"/>
<reference evidence="4" key="1">
    <citation type="submission" date="2024-04" db="EMBL/GenBank/DDBJ databases">
        <title>Phylogenomic analyses of a clade within the roseobacter group suggest taxonomic reassignments of species of the genera Aestuariivita, Citreicella, Loktanella, Nautella, Pelagibaca, Ruegeria, Thalassobius, Thiobacimonas and Tropicibacter, and the proposal o.</title>
        <authorList>
            <person name="Jeon C.O."/>
        </authorList>
    </citation>
    <scope>NUCLEOTIDE SEQUENCE [LARGE SCALE GENOMIC DNA]</scope>
    <source>
        <strain evidence="4">SS1-5</strain>
    </source>
</reference>
<feature type="transmembrane region" description="Helical" evidence="1">
    <location>
        <begin position="142"/>
        <end position="162"/>
    </location>
</feature>
<dbReference type="EMBL" id="CP151767">
    <property type="protein sequence ID" value="WZU67428.1"/>
    <property type="molecule type" value="Genomic_DNA"/>
</dbReference>
<dbReference type="Gene3D" id="1.20.120.1220">
    <property type="match status" value="1"/>
</dbReference>
<name>A0AAN0MKD7_9RHOB</name>
<sequence length="163" mass="18052">MGLTAQAAWWFLPAVIPIAIYVSWSDMSAMKITNKAVIALIIAYAILGLFAFPFQTYLWQWTHLAVMLVVGIMLNAGGVMGAGDAKFIAAASPMIMIADLRLIIVLLAAALIGAYVTHRLAMHSALRRMVPEWESWKTGKRFPMGFPLSMTLLFYLLIVATYR</sequence>
<evidence type="ECO:0000313" key="4">
    <source>
        <dbReference type="Proteomes" id="UP001470809"/>
    </source>
</evidence>
<protein>
    <submittedName>
        <fullName evidence="3">Prepilin peptidase</fullName>
        <ecNumber evidence="3">3.4.23.43</ecNumber>
    </submittedName>
</protein>
<feature type="transmembrane region" description="Helical" evidence="1">
    <location>
        <begin position="102"/>
        <end position="122"/>
    </location>
</feature>
<organism evidence="3 4">
    <name type="scientific">Yoonia rhodophyticola</name>
    <dbReference type="NCBI Taxonomy" id="3137370"/>
    <lineage>
        <taxon>Bacteria</taxon>
        <taxon>Pseudomonadati</taxon>
        <taxon>Pseudomonadota</taxon>
        <taxon>Alphaproteobacteria</taxon>
        <taxon>Rhodobacterales</taxon>
        <taxon>Paracoccaceae</taxon>
        <taxon>Yoonia</taxon>
    </lineage>
</organism>
<dbReference type="EC" id="3.4.23.43" evidence="3"/>
<feature type="domain" description="Prepilin type IV endopeptidase peptidase" evidence="2">
    <location>
        <begin position="16"/>
        <end position="116"/>
    </location>
</feature>
<accession>A0AAN0MKD7</accession>
<gene>
    <name evidence="3" type="ORF">AABB31_21280</name>
</gene>
<reference evidence="3 4" key="2">
    <citation type="submission" date="2024-08" db="EMBL/GenBank/DDBJ databases">
        <title>Phylogenomic analyses of a clade within the roseobacter group suggest taxonomic reassignments of species of the genera Aestuariivita, Citreicella, Loktanella, Nautella, Pelagibaca, Ruegeria, Thalassobius, Thiobacimonas and Tropicibacter, and the proposal o.</title>
        <authorList>
            <person name="Jeon C.O."/>
        </authorList>
    </citation>
    <scope>NUCLEOTIDE SEQUENCE [LARGE SCALE GENOMIC DNA]</scope>
    <source>
        <strain evidence="3 4">SS1-5</strain>
    </source>
</reference>
<dbReference type="KEGG" id="yrh:AABB31_21280"/>
<feature type="transmembrane region" description="Helical" evidence="1">
    <location>
        <begin position="36"/>
        <end position="55"/>
    </location>
</feature>
<evidence type="ECO:0000256" key="1">
    <source>
        <dbReference type="SAM" id="Phobius"/>
    </source>
</evidence>
<dbReference type="RefSeq" id="WP_342076739.1">
    <property type="nucleotide sequence ID" value="NZ_CP151767.2"/>
</dbReference>
<evidence type="ECO:0000313" key="3">
    <source>
        <dbReference type="EMBL" id="WZU67428.1"/>
    </source>
</evidence>
<dbReference type="Pfam" id="PF01478">
    <property type="entry name" value="Peptidase_A24"/>
    <property type="match status" value="1"/>
</dbReference>
<keyword evidence="4" id="KW-1185">Reference proteome</keyword>
<dbReference type="GO" id="GO:0016020">
    <property type="term" value="C:membrane"/>
    <property type="evidence" value="ECO:0007669"/>
    <property type="project" value="InterPro"/>
</dbReference>
<keyword evidence="1" id="KW-0812">Transmembrane</keyword>
<keyword evidence="3" id="KW-0378">Hydrolase</keyword>
<keyword evidence="1" id="KW-0472">Membrane</keyword>
<evidence type="ECO:0000259" key="2">
    <source>
        <dbReference type="Pfam" id="PF01478"/>
    </source>
</evidence>
<feature type="transmembrane region" description="Helical" evidence="1">
    <location>
        <begin position="61"/>
        <end position="82"/>
    </location>
</feature>
<dbReference type="GO" id="GO:0004190">
    <property type="term" value="F:aspartic-type endopeptidase activity"/>
    <property type="evidence" value="ECO:0007669"/>
    <property type="project" value="UniProtKB-EC"/>
</dbReference>
<keyword evidence="1" id="KW-1133">Transmembrane helix</keyword>
<dbReference type="Proteomes" id="UP001470809">
    <property type="component" value="Chromosome"/>
</dbReference>